<proteinExistence type="predicted"/>
<dbReference type="AlphaFoldDB" id="A0A845B037"/>
<feature type="domain" description="Tyrosine specific protein phosphatases" evidence="1">
    <location>
        <begin position="129"/>
        <end position="180"/>
    </location>
</feature>
<evidence type="ECO:0000313" key="3">
    <source>
        <dbReference type="Proteomes" id="UP000431922"/>
    </source>
</evidence>
<dbReference type="InterPro" id="IPR000387">
    <property type="entry name" value="Tyr_Pase_dom"/>
</dbReference>
<dbReference type="InterPro" id="IPR016130">
    <property type="entry name" value="Tyr_Pase_AS"/>
</dbReference>
<gene>
    <name evidence="2" type="ORF">GRI65_05270</name>
</gene>
<comment type="caution">
    <text evidence="2">The sequence shown here is derived from an EMBL/GenBank/DDBJ whole genome shotgun (WGS) entry which is preliminary data.</text>
</comment>
<dbReference type="Proteomes" id="UP000431922">
    <property type="component" value="Unassembled WGS sequence"/>
</dbReference>
<dbReference type="InterPro" id="IPR029021">
    <property type="entry name" value="Prot-tyrosine_phosphatase-like"/>
</dbReference>
<organism evidence="2 3">
    <name type="scientific">Allopontixanthobacter sediminis</name>
    <dbReference type="NCBI Taxonomy" id="1689985"/>
    <lineage>
        <taxon>Bacteria</taxon>
        <taxon>Pseudomonadati</taxon>
        <taxon>Pseudomonadota</taxon>
        <taxon>Alphaproteobacteria</taxon>
        <taxon>Sphingomonadales</taxon>
        <taxon>Erythrobacteraceae</taxon>
        <taxon>Allopontixanthobacter</taxon>
    </lineage>
</organism>
<dbReference type="OrthoDB" id="1188001at2"/>
<dbReference type="PROSITE" id="PS00383">
    <property type="entry name" value="TYR_PHOSPHATASE_1"/>
    <property type="match status" value="1"/>
</dbReference>
<sequence length="264" mass="28576">MNKSAEDPSRVLNLSGVHNFRDYGGYAVIGGGAVKRGMLFRSGQHSGASDADLEAIAALDLRYIIDMRGNGERQSYPCRRHPEFGGEVVFYDGETAALAPHVEAARDALDETAAHAKMEALYANLPFRAPLIVILKRYFEALATGEGPSLVHCLAGKDRTGMAVALLHHALDVHPDDAMEDFLLTNTAGDLDARVAAGAETIRAKWGPIADSTIRILMGVDARYLSAMRKSVEREHGSLDAFLADVLEVDGARRDALRLHLIEA</sequence>
<name>A0A845B037_9SPHN</name>
<dbReference type="EMBL" id="WTYL01000001">
    <property type="protein sequence ID" value="MXP43865.1"/>
    <property type="molecule type" value="Genomic_DNA"/>
</dbReference>
<evidence type="ECO:0000259" key="1">
    <source>
        <dbReference type="PROSITE" id="PS50056"/>
    </source>
</evidence>
<protein>
    <submittedName>
        <fullName evidence="2">Protein-tyrosine-phosphatase</fullName>
    </submittedName>
</protein>
<dbReference type="Gene3D" id="3.90.190.10">
    <property type="entry name" value="Protein tyrosine phosphatase superfamily"/>
    <property type="match status" value="1"/>
</dbReference>
<dbReference type="SUPFAM" id="SSF52799">
    <property type="entry name" value="(Phosphotyrosine protein) phosphatases II"/>
    <property type="match status" value="1"/>
</dbReference>
<accession>A0A845B037</accession>
<dbReference type="RefSeq" id="WP_160755428.1">
    <property type="nucleotide sequence ID" value="NZ_WTYL01000001.1"/>
</dbReference>
<dbReference type="GO" id="GO:0004721">
    <property type="term" value="F:phosphoprotein phosphatase activity"/>
    <property type="evidence" value="ECO:0007669"/>
    <property type="project" value="InterPro"/>
</dbReference>
<keyword evidence="3" id="KW-1185">Reference proteome</keyword>
<dbReference type="PROSITE" id="PS50056">
    <property type="entry name" value="TYR_PHOSPHATASE_2"/>
    <property type="match status" value="1"/>
</dbReference>
<evidence type="ECO:0000313" key="2">
    <source>
        <dbReference type="EMBL" id="MXP43865.1"/>
    </source>
</evidence>
<dbReference type="InterPro" id="IPR026893">
    <property type="entry name" value="Tyr/Ser_Pase_IphP-type"/>
</dbReference>
<reference evidence="2 3" key="1">
    <citation type="submission" date="2019-12" db="EMBL/GenBank/DDBJ databases">
        <title>Genomic-based taxomic classification of the family Erythrobacteraceae.</title>
        <authorList>
            <person name="Xu L."/>
        </authorList>
    </citation>
    <scope>NUCLEOTIDE SEQUENCE [LARGE SCALE GENOMIC DNA]</scope>
    <source>
        <strain evidence="2 3">KCTC 42453</strain>
    </source>
</reference>
<dbReference type="Pfam" id="PF13350">
    <property type="entry name" value="Y_phosphatase3"/>
    <property type="match status" value="1"/>
</dbReference>